<organism evidence="6 7">
    <name type="scientific">Kribbella albertanoniae</name>
    <dbReference type="NCBI Taxonomy" id="1266829"/>
    <lineage>
        <taxon>Bacteria</taxon>
        <taxon>Bacillati</taxon>
        <taxon>Actinomycetota</taxon>
        <taxon>Actinomycetes</taxon>
        <taxon>Propionibacteriales</taxon>
        <taxon>Kribbellaceae</taxon>
        <taxon>Kribbella</taxon>
    </lineage>
</organism>
<gene>
    <name evidence="6" type="ORF">E1261_14465</name>
</gene>
<keyword evidence="4" id="KW-0732">Signal</keyword>
<dbReference type="PANTHER" id="PTHR30532">
    <property type="entry name" value="IRON III DICITRATE-BINDING PERIPLASMIC PROTEIN"/>
    <property type="match status" value="1"/>
</dbReference>
<evidence type="ECO:0000259" key="5">
    <source>
        <dbReference type="PROSITE" id="PS50983"/>
    </source>
</evidence>
<dbReference type="PROSITE" id="PS50983">
    <property type="entry name" value="FE_B12_PBP"/>
    <property type="match status" value="1"/>
</dbReference>
<dbReference type="OrthoDB" id="7941913at2"/>
<dbReference type="GO" id="GO:0030288">
    <property type="term" value="C:outer membrane-bounded periplasmic space"/>
    <property type="evidence" value="ECO:0007669"/>
    <property type="project" value="TreeGrafter"/>
</dbReference>
<keyword evidence="7" id="KW-1185">Reference proteome</keyword>
<dbReference type="SUPFAM" id="SSF53807">
    <property type="entry name" value="Helical backbone' metal receptor"/>
    <property type="match status" value="1"/>
</dbReference>
<comment type="caution">
    <text evidence="6">The sequence shown here is derived from an EMBL/GenBank/DDBJ whole genome shotgun (WGS) entry which is preliminary data.</text>
</comment>
<evidence type="ECO:0000256" key="1">
    <source>
        <dbReference type="ARBA" id="ARBA00004196"/>
    </source>
</evidence>
<dbReference type="Pfam" id="PF01497">
    <property type="entry name" value="Peripla_BP_2"/>
    <property type="match status" value="1"/>
</dbReference>
<dbReference type="Gene3D" id="3.40.50.1980">
    <property type="entry name" value="Nitrogenase molybdenum iron protein domain"/>
    <property type="match status" value="2"/>
</dbReference>
<dbReference type="GO" id="GO:1901678">
    <property type="term" value="P:iron coordination entity transport"/>
    <property type="evidence" value="ECO:0007669"/>
    <property type="project" value="UniProtKB-ARBA"/>
</dbReference>
<feature type="domain" description="Fe/B12 periplasmic-binding" evidence="5">
    <location>
        <begin position="10"/>
        <end position="287"/>
    </location>
</feature>
<dbReference type="InterPro" id="IPR051313">
    <property type="entry name" value="Bact_iron-sidero_bind"/>
</dbReference>
<keyword evidence="3" id="KW-0813">Transport</keyword>
<dbReference type="InterPro" id="IPR002491">
    <property type="entry name" value="ABC_transptr_periplasmic_BD"/>
</dbReference>
<evidence type="ECO:0000313" key="6">
    <source>
        <dbReference type="EMBL" id="TDC29939.1"/>
    </source>
</evidence>
<dbReference type="AlphaFoldDB" id="A0A4R4Q4S4"/>
<comment type="similarity">
    <text evidence="2">Belongs to the bacterial solute-binding protein 8 family.</text>
</comment>
<comment type="subcellular location">
    <subcellularLocation>
        <location evidence="1">Cell envelope</location>
    </subcellularLocation>
</comment>
<evidence type="ECO:0000256" key="2">
    <source>
        <dbReference type="ARBA" id="ARBA00008814"/>
    </source>
</evidence>
<evidence type="ECO:0000256" key="4">
    <source>
        <dbReference type="ARBA" id="ARBA00022729"/>
    </source>
</evidence>
<protein>
    <submittedName>
        <fullName evidence="6">ABC transporter substrate-binding protein</fullName>
    </submittedName>
</protein>
<evidence type="ECO:0000256" key="3">
    <source>
        <dbReference type="ARBA" id="ARBA00022448"/>
    </source>
</evidence>
<proteinExistence type="inferred from homology"/>
<evidence type="ECO:0000313" key="7">
    <source>
        <dbReference type="Proteomes" id="UP000295075"/>
    </source>
</evidence>
<dbReference type="EMBL" id="SMKA01000052">
    <property type="protein sequence ID" value="TDC29939.1"/>
    <property type="molecule type" value="Genomic_DNA"/>
</dbReference>
<reference evidence="6 7" key="1">
    <citation type="submission" date="2019-03" db="EMBL/GenBank/DDBJ databases">
        <title>Draft genome sequences of novel Actinobacteria.</title>
        <authorList>
            <person name="Sahin N."/>
            <person name="Ay H."/>
            <person name="Saygin H."/>
        </authorList>
    </citation>
    <scope>NUCLEOTIDE SEQUENCE [LARGE SCALE GENOMIC DNA]</scope>
    <source>
        <strain evidence="6 7">JCM 30547</strain>
    </source>
</reference>
<sequence length="287" mass="31292">MKITRPSRPTTLVAQIQSAAALWDLGLRPVGTFGKAKKADGTADILAGNVDLTKVTSFSETWGEFSVEKFAALKPDLLIAPMHVPKELWYVPKESETAIEAIAPTLGVNYLERPVDAVIDRYAEIAAALGADLKAEPVLKAKADFTAASKELGDLAARQKGLKVLFVSGGKDGLYFGNPAAFSDLSLLKKLGVGFVTPNFDPKQPHWESVSWELADKHPADVILYDARNAEAFTVDKAKYPTFDRLPAVRANQIFAWNPETPTSWSQFAPALRQLTTNLTKVRPLTN</sequence>
<dbReference type="Proteomes" id="UP000295075">
    <property type="component" value="Unassembled WGS sequence"/>
</dbReference>
<dbReference type="PANTHER" id="PTHR30532:SF24">
    <property type="entry name" value="FERRIC ENTEROBACTIN-BINDING PERIPLASMIC PROTEIN FEPB"/>
    <property type="match status" value="1"/>
</dbReference>
<name>A0A4R4Q4S4_9ACTN</name>
<accession>A0A4R4Q4S4</accession>